<sequence length="273" mass="29200">MRIVSEGKYRAYAKLLVAAAISLAASVASANMLVYPMAASIGAGNGSAAELRIYSKSDETQYVRAIAKRVIDPATDHEREETNMNSGDDAIVISPAKFALPAGGTRLVRVIPLGVPEREVLYRVYLEPVAAPSEGAAAAKDDVSGKVDFSLVWAPLVRVLPKTPVPDFNMSNGTLFNTGNVRIGVVEAGACQSETDDSSCEWTKFERSVYPGQQYKLDGLHSAPYVRIRYRVGGVADVQQKVVPAHSVDTMTAPSANNEALTGHTITSTNQKD</sequence>
<dbReference type="Proteomes" id="UP000001680">
    <property type="component" value="Plasmid pBMC401"/>
</dbReference>
<keyword evidence="1" id="KW-0732">Signal</keyword>
<feature type="chain" id="PRO_5002771441" evidence="1">
    <location>
        <begin position="31"/>
        <end position="273"/>
    </location>
</feature>
<evidence type="ECO:0000256" key="1">
    <source>
        <dbReference type="SAM" id="SignalP"/>
    </source>
</evidence>
<dbReference type="InterPro" id="IPR008962">
    <property type="entry name" value="PapD-like_sf"/>
</dbReference>
<dbReference type="HOGENOM" id="CLU_088862_0_0_4"/>
<evidence type="ECO:0000313" key="3">
    <source>
        <dbReference type="Proteomes" id="UP000001680"/>
    </source>
</evidence>
<dbReference type="Gene3D" id="2.60.40.3970">
    <property type="match status" value="1"/>
</dbReference>
<dbReference type="KEGG" id="bac:BamMC406_6643"/>
<keyword evidence="2" id="KW-0614">Plasmid</keyword>
<dbReference type="AlphaFoldDB" id="B1Z6I1"/>
<dbReference type="Gene3D" id="2.60.40.10">
    <property type="entry name" value="Immunoglobulins"/>
    <property type="match status" value="1"/>
</dbReference>
<name>B1Z6I1_BURA4</name>
<dbReference type="SUPFAM" id="SSF49354">
    <property type="entry name" value="PapD-like"/>
    <property type="match status" value="1"/>
</dbReference>
<dbReference type="InterPro" id="IPR013783">
    <property type="entry name" value="Ig-like_fold"/>
</dbReference>
<organism evidence="2 3">
    <name type="scientific">Burkholderia ambifaria (strain MC40-6)</name>
    <dbReference type="NCBI Taxonomy" id="398577"/>
    <lineage>
        <taxon>Bacteria</taxon>
        <taxon>Pseudomonadati</taxon>
        <taxon>Pseudomonadota</taxon>
        <taxon>Betaproteobacteria</taxon>
        <taxon>Burkholderiales</taxon>
        <taxon>Burkholderiaceae</taxon>
        <taxon>Burkholderia</taxon>
        <taxon>Burkholderia cepacia complex</taxon>
    </lineage>
</organism>
<protein>
    <submittedName>
        <fullName evidence="2">Putative fimbrial protein</fullName>
    </submittedName>
</protein>
<dbReference type="OrthoDB" id="6506633at2"/>
<dbReference type="EMBL" id="CP001028">
    <property type="protein sequence ID" value="ACB69058.1"/>
    <property type="molecule type" value="Genomic_DNA"/>
</dbReference>
<reference evidence="3" key="1">
    <citation type="submission" date="2008-04" db="EMBL/GenBank/DDBJ databases">
        <title>Complete sequence of plasmid 1 of Burkholderia ambifaria MC40-6.</title>
        <authorList>
            <person name="Copeland A."/>
            <person name="Lucas S."/>
            <person name="Lapidus A."/>
            <person name="Glavina del Rio T."/>
            <person name="Dalin E."/>
            <person name="Tice H."/>
            <person name="Pitluck S."/>
            <person name="Chain P."/>
            <person name="Malfatti S."/>
            <person name="Shin M."/>
            <person name="Vergez L."/>
            <person name="Lang D."/>
            <person name="Schmutz J."/>
            <person name="Larimer F."/>
            <person name="Land M."/>
            <person name="Hauser L."/>
            <person name="Kyrpides N."/>
            <person name="Lykidis A."/>
            <person name="Ramette A."/>
            <person name="Konstantinidis K."/>
            <person name="Tiedje J."/>
            <person name="Richardson P."/>
        </authorList>
    </citation>
    <scope>NUCLEOTIDE SEQUENCE [LARGE SCALE GENOMIC DNA]</scope>
    <source>
        <strain evidence="3">MC40-6</strain>
        <plasmid evidence="3">Plasmid pBMC401</plasmid>
    </source>
</reference>
<accession>B1Z6I1</accession>
<feature type="signal peptide" evidence="1">
    <location>
        <begin position="1"/>
        <end position="30"/>
    </location>
</feature>
<proteinExistence type="predicted"/>
<evidence type="ECO:0000313" key="2">
    <source>
        <dbReference type="EMBL" id="ACB69058.1"/>
    </source>
</evidence>
<geneLocation type="plasmid" evidence="2 3">
    <name>pBMC401</name>
</geneLocation>
<gene>
    <name evidence="2" type="ordered locus">BamMC406_6643</name>
</gene>